<name>A0A4Y7Q7V9_9AGAM</name>
<evidence type="ECO:0000313" key="2">
    <source>
        <dbReference type="Proteomes" id="UP000294933"/>
    </source>
</evidence>
<dbReference type="Gene3D" id="2.60.200.20">
    <property type="match status" value="1"/>
</dbReference>
<dbReference type="AlphaFoldDB" id="A0A4Y7Q7V9"/>
<evidence type="ECO:0008006" key="3">
    <source>
        <dbReference type="Google" id="ProtNLM"/>
    </source>
</evidence>
<gene>
    <name evidence="1" type="ORF">BD410DRAFT_159448</name>
</gene>
<dbReference type="OrthoDB" id="552194at2759"/>
<keyword evidence="2" id="KW-1185">Reference proteome</keyword>
<dbReference type="EMBL" id="ML170170">
    <property type="protein sequence ID" value="TDL23406.1"/>
    <property type="molecule type" value="Genomic_DNA"/>
</dbReference>
<sequence>MWLIDGPFDGKTPGVVDFAKTKLLKSGRSYVLGRKAKVQSQIVVSHPKVSAEHVSFIVGEHSTLDVVSVVHLHEDFEQQSTGDG</sequence>
<proteinExistence type="predicted"/>
<reference evidence="1 2" key="1">
    <citation type="submission" date="2018-06" db="EMBL/GenBank/DDBJ databases">
        <title>A transcriptomic atlas of mushroom development highlights an independent origin of complex multicellularity.</title>
        <authorList>
            <consortium name="DOE Joint Genome Institute"/>
            <person name="Krizsan K."/>
            <person name="Almasi E."/>
            <person name="Merenyi Z."/>
            <person name="Sahu N."/>
            <person name="Viragh M."/>
            <person name="Koszo T."/>
            <person name="Mondo S."/>
            <person name="Kiss B."/>
            <person name="Balint B."/>
            <person name="Kues U."/>
            <person name="Barry K."/>
            <person name="Hegedus J.C."/>
            <person name="Henrissat B."/>
            <person name="Johnson J."/>
            <person name="Lipzen A."/>
            <person name="Ohm R."/>
            <person name="Nagy I."/>
            <person name="Pangilinan J."/>
            <person name="Yan J."/>
            <person name="Xiong Y."/>
            <person name="Grigoriev I.V."/>
            <person name="Hibbett D.S."/>
            <person name="Nagy L.G."/>
        </authorList>
    </citation>
    <scope>NUCLEOTIDE SEQUENCE [LARGE SCALE GENOMIC DNA]</scope>
    <source>
        <strain evidence="1 2">SZMC22713</strain>
    </source>
</reference>
<evidence type="ECO:0000313" key="1">
    <source>
        <dbReference type="EMBL" id="TDL23406.1"/>
    </source>
</evidence>
<protein>
    <recommendedName>
        <fullName evidence="3">FHA domain-containing protein</fullName>
    </recommendedName>
</protein>
<dbReference type="Proteomes" id="UP000294933">
    <property type="component" value="Unassembled WGS sequence"/>
</dbReference>
<accession>A0A4Y7Q7V9</accession>
<organism evidence="1 2">
    <name type="scientific">Rickenella mellea</name>
    <dbReference type="NCBI Taxonomy" id="50990"/>
    <lineage>
        <taxon>Eukaryota</taxon>
        <taxon>Fungi</taxon>
        <taxon>Dikarya</taxon>
        <taxon>Basidiomycota</taxon>
        <taxon>Agaricomycotina</taxon>
        <taxon>Agaricomycetes</taxon>
        <taxon>Hymenochaetales</taxon>
        <taxon>Rickenellaceae</taxon>
        <taxon>Rickenella</taxon>
    </lineage>
</organism>
<dbReference type="VEuPathDB" id="FungiDB:BD410DRAFT_159448"/>
<dbReference type="STRING" id="50990.A0A4Y7Q7V9"/>